<evidence type="ECO:0000256" key="1">
    <source>
        <dbReference type="SAM" id="MobiDB-lite"/>
    </source>
</evidence>
<dbReference type="AlphaFoldDB" id="A0A915HUI5"/>
<name>A0A915HUI5_ROMCU</name>
<accession>A0A915HUI5</accession>
<feature type="region of interest" description="Disordered" evidence="1">
    <location>
        <begin position="57"/>
        <end position="82"/>
    </location>
</feature>
<evidence type="ECO:0000313" key="3">
    <source>
        <dbReference type="WBParaSite" id="nRc.2.0.1.t05206-RA"/>
    </source>
</evidence>
<sequence length="82" mass="8671">MIATTKNENPANALRKIYPVIGNKALATNLKPERHMPIISTDPQAETALASHIPQVFGARPTNPAPTTPKIASGSSGKTLNK</sequence>
<protein>
    <submittedName>
        <fullName evidence="3">Uncharacterized protein</fullName>
    </submittedName>
</protein>
<proteinExistence type="predicted"/>
<keyword evidence="2" id="KW-1185">Reference proteome</keyword>
<reference evidence="3" key="1">
    <citation type="submission" date="2022-11" db="UniProtKB">
        <authorList>
            <consortium name="WormBaseParasite"/>
        </authorList>
    </citation>
    <scope>IDENTIFICATION</scope>
</reference>
<organism evidence="2 3">
    <name type="scientific">Romanomermis culicivorax</name>
    <name type="common">Nematode worm</name>
    <dbReference type="NCBI Taxonomy" id="13658"/>
    <lineage>
        <taxon>Eukaryota</taxon>
        <taxon>Metazoa</taxon>
        <taxon>Ecdysozoa</taxon>
        <taxon>Nematoda</taxon>
        <taxon>Enoplea</taxon>
        <taxon>Dorylaimia</taxon>
        <taxon>Mermithida</taxon>
        <taxon>Mermithoidea</taxon>
        <taxon>Mermithidae</taxon>
        <taxon>Romanomermis</taxon>
    </lineage>
</organism>
<feature type="compositionally biased region" description="Polar residues" evidence="1">
    <location>
        <begin position="73"/>
        <end position="82"/>
    </location>
</feature>
<evidence type="ECO:0000313" key="2">
    <source>
        <dbReference type="Proteomes" id="UP000887565"/>
    </source>
</evidence>
<dbReference type="WBParaSite" id="nRc.2.0.1.t05206-RA">
    <property type="protein sequence ID" value="nRc.2.0.1.t05206-RA"/>
    <property type="gene ID" value="nRc.2.0.1.g05206"/>
</dbReference>
<dbReference type="Proteomes" id="UP000887565">
    <property type="component" value="Unplaced"/>
</dbReference>